<evidence type="ECO:0000313" key="2">
    <source>
        <dbReference type="Proteomes" id="UP000604046"/>
    </source>
</evidence>
<comment type="caution">
    <text evidence="1">The sequence shown here is derived from an EMBL/GenBank/DDBJ whole genome shotgun (WGS) entry which is preliminary data.</text>
</comment>
<name>A0A812NU71_9DINO</name>
<protein>
    <submittedName>
        <fullName evidence="1">Pkd2 protein</fullName>
    </submittedName>
</protein>
<dbReference type="Proteomes" id="UP000604046">
    <property type="component" value="Unassembled WGS sequence"/>
</dbReference>
<gene>
    <name evidence="1" type="primary">pkd2</name>
    <name evidence="1" type="ORF">SNAT2548_LOCUS15977</name>
</gene>
<reference evidence="1" key="1">
    <citation type="submission" date="2021-02" db="EMBL/GenBank/DDBJ databases">
        <authorList>
            <person name="Dougan E. K."/>
            <person name="Rhodes N."/>
            <person name="Thang M."/>
            <person name="Chan C."/>
        </authorList>
    </citation>
    <scope>NUCLEOTIDE SEQUENCE</scope>
</reference>
<accession>A0A812NU71</accession>
<dbReference type="OrthoDB" id="444119at2759"/>
<evidence type="ECO:0000313" key="1">
    <source>
        <dbReference type="EMBL" id="CAE7303833.1"/>
    </source>
</evidence>
<proteinExistence type="predicted"/>
<keyword evidence="2" id="KW-1185">Reference proteome</keyword>
<organism evidence="1 2">
    <name type="scientific">Symbiodinium natans</name>
    <dbReference type="NCBI Taxonomy" id="878477"/>
    <lineage>
        <taxon>Eukaryota</taxon>
        <taxon>Sar</taxon>
        <taxon>Alveolata</taxon>
        <taxon>Dinophyceae</taxon>
        <taxon>Suessiales</taxon>
        <taxon>Symbiodiniaceae</taxon>
        <taxon>Symbiodinium</taxon>
    </lineage>
</organism>
<sequence length="108" mass="12159">MDQLRDQSGDMNDFMQTFASTGSFYMLKDAGMTDGQEDLKDDAVDLVIDATRHIANGIVERTRGARGVLLHEMQESMEVLNNVSTVLEVLGKRTRDLEAQQRQILKNL</sequence>
<dbReference type="AlphaFoldDB" id="A0A812NU71"/>
<dbReference type="EMBL" id="CAJNDS010002069">
    <property type="protein sequence ID" value="CAE7303833.1"/>
    <property type="molecule type" value="Genomic_DNA"/>
</dbReference>